<evidence type="ECO:0000256" key="2">
    <source>
        <dbReference type="SAM" id="SignalP"/>
    </source>
</evidence>
<gene>
    <name evidence="3" type="ORF">D9619_009579</name>
</gene>
<dbReference type="InterPro" id="IPR045328">
    <property type="entry name" value="Kre9/Knh1"/>
</dbReference>
<organism evidence="3 4">
    <name type="scientific">Psilocybe cf. subviscida</name>
    <dbReference type="NCBI Taxonomy" id="2480587"/>
    <lineage>
        <taxon>Eukaryota</taxon>
        <taxon>Fungi</taxon>
        <taxon>Dikarya</taxon>
        <taxon>Basidiomycota</taxon>
        <taxon>Agaricomycotina</taxon>
        <taxon>Agaricomycetes</taxon>
        <taxon>Agaricomycetidae</taxon>
        <taxon>Agaricales</taxon>
        <taxon>Agaricineae</taxon>
        <taxon>Strophariaceae</taxon>
        <taxon>Psilocybe</taxon>
    </lineage>
</organism>
<proteinExistence type="predicted"/>
<dbReference type="GO" id="GO:0042546">
    <property type="term" value="P:cell wall biogenesis"/>
    <property type="evidence" value="ECO:0007669"/>
    <property type="project" value="InterPro"/>
</dbReference>
<dbReference type="EMBL" id="JAACJJ010000015">
    <property type="protein sequence ID" value="KAF5325198.1"/>
    <property type="molecule type" value="Genomic_DNA"/>
</dbReference>
<feature type="chain" id="PRO_5034047257" description="DOMON domain-containing protein" evidence="2">
    <location>
        <begin position="21"/>
        <end position="287"/>
    </location>
</feature>
<dbReference type="Proteomes" id="UP000567179">
    <property type="component" value="Unassembled WGS sequence"/>
</dbReference>
<feature type="region of interest" description="Disordered" evidence="1">
    <location>
        <begin position="166"/>
        <end position="228"/>
    </location>
</feature>
<dbReference type="PANTHER" id="PTHR28154:SF1">
    <property type="entry name" value="CELL WALL SYNTHESIS PROTEIN KNH1-RELATED"/>
    <property type="match status" value="1"/>
</dbReference>
<feature type="compositionally biased region" description="Low complexity" evidence="1">
    <location>
        <begin position="170"/>
        <end position="226"/>
    </location>
</feature>
<name>A0A8H5F6N3_9AGAR</name>
<comment type="caution">
    <text evidence="3">The sequence shown here is derived from an EMBL/GenBank/DDBJ whole genome shotgun (WGS) entry which is preliminary data.</text>
</comment>
<protein>
    <recommendedName>
        <fullName evidence="5">DOMON domain-containing protein</fullName>
    </recommendedName>
</protein>
<feature type="region of interest" description="Disordered" evidence="1">
    <location>
        <begin position="240"/>
        <end position="259"/>
    </location>
</feature>
<reference evidence="3 4" key="1">
    <citation type="journal article" date="2020" name="ISME J.">
        <title>Uncovering the hidden diversity of litter-decomposition mechanisms in mushroom-forming fungi.</title>
        <authorList>
            <person name="Floudas D."/>
            <person name="Bentzer J."/>
            <person name="Ahren D."/>
            <person name="Johansson T."/>
            <person name="Persson P."/>
            <person name="Tunlid A."/>
        </authorList>
    </citation>
    <scope>NUCLEOTIDE SEQUENCE [LARGE SCALE GENOMIC DNA]</scope>
    <source>
        <strain evidence="3 4">CBS 101986</strain>
    </source>
</reference>
<dbReference type="OrthoDB" id="2432613at2759"/>
<dbReference type="PANTHER" id="PTHR28154">
    <property type="entry name" value="CELL WALL SYNTHESIS PROTEIN KNH1-RELATED"/>
    <property type="match status" value="1"/>
</dbReference>
<keyword evidence="2" id="KW-0732">Signal</keyword>
<keyword evidence="4" id="KW-1185">Reference proteome</keyword>
<feature type="signal peptide" evidence="2">
    <location>
        <begin position="1"/>
        <end position="20"/>
    </location>
</feature>
<evidence type="ECO:0008006" key="5">
    <source>
        <dbReference type="Google" id="ProtNLM"/>
    </source>
</evidence>
<dbReference type="GO" id="GO:0006078">
    <property type="term" value="P:(1-&gt;6)-beta-D-glucan biosynthetic process"/>
    <property type="evidence" value="ECO:0007669"/>
    <property type="project" value="InterPro"/>
</dbReference>
<sequence length="287" mass="28652">MYSTILALVLALLCMDTARAGIFVVQPLQDSTCRAGKPCTITWVDDGSRPLLTAIGWSTVGLYTGKQKLVQAIPPVDVTANRSMTFIPNAAAGPDSDKYFVAIASASLKNDNGTAPYTAWSASFRLVGMSGSFDTPLPAATVPIPVPASLIDTTASSTPSTTMLTITVGASSTRKSGTASRSASASSSSAAASSATPSASAPASSSPSVSPSPSSSPSASSTHTPSGLTTLILPSATIPVSTDPSSTAALPPSTPSTTANSGTISGVMVQPLAVLVSLSLVLLSLLS</sequence>
<evidence type="ECO:0000313" key="3">
    <source>
        <dbReference type="EMBL" id="KAF5325198.1"/>
    </source>
</evidence>
<feature type="compositionally biased region" description="Low complexity" evidence="1">
    <location>
        <begin position="241"/>
        <end position="259"/>
    </location>
</feature>
<accession>A0A8H5F6N3</accession>
<evidence type="ECO:0000256" key="1">
    <source>
        <dbReference type="SAM" id="MobiDB-lite"/>
    </source>
</evidence>
<dbReference type="AlphaFoldDB" id="A0A8H5F6N3"/>
<evidence type="ECO:0000313" key="4">
    <source>
        <dbReference type="Proteomes" id="UP000567179"/>
    </source>
</evidence>